<name>A0ABZ2L468_9BACT</name>
<organism evidence="1 2">
    <name type="scientific">Pendulispora rubella</name>
    <dbReference type="NCBI Taxonomy" id="2741070"/>
    <lineage>
        <taxon>Bacteria</taxon>
        <taxon>Pseudomonadati</taxon>
        <taxon>Myxococcota</taxon>
        <taxon>Myxococcia</taxon>
        <taxon>Myxococcales</taxon>
        <taxon>Sorangiineae</taxon>
        <taxon>Pendulisporaceae</taxon>
        <taxon>Pendulispora</taxon>
    </lineage>
</organism>
<dbReference type="RefSeq" id="WP_394835365.1">
    <property type="nucleotide sequence ID" value="NZ_CP089929.1"/>
</dbReference>
<proteinExistence type="predicted"/>
<evidence type="ECO:0000313" key="1">
    <source>
        <dbReference type="EMBL" id="WXB05719.1"/>
    </source>
</evidence>
<dbReference type="Proteomes" id="UP001374803">
    <property type="component" value="Chromosome"/>
</dbReference>
<accession>A0ABZ2L468</accession>
<evidence type="ECO:0000313" key="2">
    <source>
        <dbReference type="Proteomes" id="UP001374803"/>
    </source>
</evidence>
<protein>
    <submittedName>
        <fullName evidence="1">Uncharacterized protein</fullName>
    </submittedName>
</protein>
<gene>
    <name evidence="1" type="ORF">LVJ94_00375</name>
</gene>
<sequence>MTGSKFLLLDVLIRLAKREEVPIEGADLEDIVRACFLFVASPSVETCPRAERIGYEEYEGYTNEESGVSETLRGLSLPGSELLLTDMIRGLMQEKSIPPALKDACPDLSYEDYVAGLWAIMCILHALVWSSFDTPSEQQYSEERTRRFIAKTIEQLREFRTTGEL</sequence>
<keyword evidence="2" id="KW-1185">Reference proteome</keyword>
<dbReference type="EMBL" id="CP089983">
    <property type="protein sequence ID" value="WXB05719.1"/>
    <property type="molecule type" value="Genomic_DNA"/>
</dbReference>
<reference evidence="1" key="1">
    <citation type="submission" date="2021-12" db="EMBL/GenBank/DDBJ databases">
        <title>Discovery of the Pendulisporaceae a myxobacterial family with distinct sporulation behavior and unique specialized metabolism.</title>
        <authorList>
            <person name="Garcia R."/>
            <person name="Popoff A."/>
            <person name="Bader C.D."/>
            <person name="Loehr J."/>
            <person name="Walesch S."/>
            <person name="Walt C."/>
            <person name="Boldt J."/>
            <person name="Bunk B."/>
            <person name="Haeckl F.J.F.P.J."/>
            <person name="Gunesch A.P."/>
            <person name="Birkelbach J."/>
            <person name="Nuebel U."/>
            <person name="Pietschmann T."/>
            <person name="Bach T."/>
            <person name="Mueller R."/>
        </authorList>
    </citation>
    <scope>NUCLEOTIDE SEQUENCE</scope>
    <source>
        <strain evidence="1">MSr11367</strain>
    </source>
</reference>